<feature type="chain" id="PRO_5037341500" evidence="1">
    <location>
        <begin position="29"/>
        <end position="234"/>
    </location>
</feature>
<evidence type="ECO:0000313" key="3">
    <source>
        <dbReference type="Proteomes" id="UP000630353"/>
    </source>
</evidence>
<evidence type="ECO:0000313" key="2">
    <source>
        <dbReference type="EMBL" id="GHD51302.1"/>
    </source>
</evidence>
<dbReference type="AlphaFoldDB" id="A0A918XS10"/>
<dbReference type="EMBL" id="BMZS01000005">
    <property type="protein sequence ID" value="GHD51302.1"/>
    <property type="molecule type" value="Genomic_DNA"/>
</dbReference>
<feature type="signal peptide" evidence="1">
    <location>
        <begin position="1"/>
        <end position="28"/>
    </location>
</feature>
<accession>A0A918XS10</accession>
<keyword evidence="1" id="KW-0732">Signal</keyword>
<comment type="caution">
    <text evidence="2">The sequence shown here is derived from an EMBL/GenBank/DDBJ whole genome shotgun (WGS) entry which is preliminary data.</text>
</comment>
<sequence length="234" mass="24745">MNRYRIPTARQAVLLGACAAQLMLAGCAGDNARTVAFNTLQTTVLYEKKLDAKIAAEQAFYRTQLTTLRESLAGAPIDRKCLPDGAGPTGGSAPAGGLAAKPADERDCFGNPDFKSSWLYGRIFTAAQRDARTTAGRLLSSDDGAVIAEIIDFAGRGIDVQRAALREVADQQRALTDQVAGSLKPLQKQKARLATIRKGLTTLSATPDTGLDLGQVQTIAEKIVEQIKAASAAQ</sequence>
<evidence type="ECO:0000256" key="1">
    <source>
        <dbReference type="SAM" id="SignalP"/>
    </source>
</evidence>
<name>A0A918XS10_9PROT</name>
<reference evidence="2" key="2">
    <citation type="submission" date="2020-09" db="EMBL/GenBank/DDBJ databases">
        <authorList>
            <person name="Sun Q."/>
            <person name="Kim S."/>
        </authorList>
    </citation>
    <scope>NUCLEOTIDE SEQUENCE</scope>
    <source>
        <strain evidence="2">KCTC 42651</strain>
    </source>
</reference>
<proteinExistence type="predicted"/>
<reference evidence="2" key="1">
    <citation type="journal article" date="2014" name="Int. J. Syst. Evol. Microbiol.">
        <title>Complete genome sequence of Corynebacterium casei LMG S-19264T (=DSM 44701T), isolated from a smear-ripened cheese.</title>
        <authorList>
            <consortium name="US DOE Joint Genome Institute (JGI-PGF)"/>
            <person name="Walter F."/>
            <person name="Albersmeier A."/>
            <person name="Kalinowski J."/>
            <person name="Ruckert C."/>
        </authorList>
    </citation>
    <scope>NUCLEOTIDE SEQUENCE</scope>
    <source>
        <strain evidence="2">KCTC 42651</strain>
    </source>
</reference>
<dbReference type="PROSITE" id="PS51257">
    <property type="entry name" value="PROKAR_LIPOPROTEIN"/>
    <property type="match status" value="1"/>
</dbReference>
<dbReference type="RefSeq" id="WP_189990110.1">
    <property type="nucleotide sequence ID" value="NZ_BMZS01000005.1"/>
</dbReference>
<keyword evidence="3" id="KW-1185">Reference proteome</keyword>
<organism evidence="2 3">
    <name type="scientific">Thalassobaculum fulvum</name>
    <dbReference type="NCBI Taxonomy" id="1633335"/>
    <lineage>
        <taxon>Bacteria</taxon>
        <taxon>Pseudomonadati</taxon>
        <taxon>Pseudomonadota</taxon>
        <taxon>Alphaproteobacteria</taxon>
        <taxon>Rhodospirillales</taxon>
        <taxon>Thalassobaculaceae</taxon>
        <taxon>Thalassobaculum</taxon>
    </lineage>
</organism>
<protein>
    <submittedName>
        <fullName evidence="2">Uncharacterized protein</fullName>
    </submittedName>
</protein>
<gene>
    <name evidence="2" type="ORF">GCM10017083_25570</name>
</gene>
<dbReference type="Proteomes" id="UP000630353">
    <property type="component" value="Unassembled WGS sequence"/>
</dbReference>